<dbReference type="InterPro" id="IPR051205">
    <property type="entry name" value="UbiH/COQ6_monooxygenase"/>
</dbReference>
<feature type="domain" description="FAD-binding" evidence="8">
    <location>
        <begin position="31"/>
        <end position="352"/>
    </location>
</feature>
<comment type="cofactor">
    <cofactor evidence="1">
        <name>FAD</name>
        <dbReference type="ChEBI" id="CHEBI:57692"/>
    </cofactor>
</comment>
<dbReference type="PROSITE" id="PS01304">
    <property type="entry name" value="UBIH"/>
    <property type="match status" value="1"/>
</dbReference>
<evidence type="ECO:0000256" key="4">
    <source>
        <dbReference type="ARBA" id="ARBA00022630"/>
    </source>
</evidence>
<dbReference type="Proteomes" id="UP000831607">
    <property type="component" value="Chromosome"/>
</dbReference>
<proteinExistence type="inferred from homology"/>
<comment type="pathway">
    <text evidence="2">Cofactor biosynthesis; ubiquinone biosynthesis.</text>
</comment>
<dbReference type="InterPro" id="IPR036188">
    <property type="entry name" value="FAD/NAD-bd_sf"/>
</dbReference>
<sequence length="409" mass="44719">MSKLQSVHPSKISDNAMTSPKVAAPPAIEFDLGIVGGGPTGSALALLLARLAPDPARIVLFQSETVTRWNIAAHEDNRVIALNEGTRVLFDDLDVWPHDATAIQTIHVSQRGRLGRTLITREEFNVPALGYVVRYSSLHTKLLQAAQAIGVTVIQGKASSVMQTGDAVSIRTDKGHVSVALAVRADGMNHGGAPDQYRQVALLGQAWVTQPKPGWAYERFTRSGPFAVLPHPDGDGSQSIVWCCEPERGRAIEAMELRELEIAMNQTFGDRLGRFMVKDKLKAYPLYQSLDPNPVNGRIVNIGNAAQTLHPVAGQGLNLGIRDVATLSHCLRDWIAYPHRNPARTLDIYQNLRARDRTGTVKLTELMSKAFTTGWAPFEHAAGLSLWALDAIEPLRAPLARHLMQGLRQ</sequence>
<dbReference type="InterPro" id="IPR018168">
    <property type="entry name" value="Ubi_Hdrlase_CS"/>
</dbReference>
<evidence type="ECO:0000256" key="7">
    <source>
        <dbReference type="ARBA" id="ARBA00023033"/>
    </source>
</evidence>
<keyword evidence="4" id="KW-0285">Flavoprotein</keyword>
<comment type="similarity">
    <text evidence="3">Belongs to the UbiH/COQ6 family.</text>
</comment>
<dbReference type="PRINTS" id="PR00420">
    <property type="entry name" value="RNGMNOXGNASE"/>
</dbReference>
<organism evidence="9 10">
    <name type="scientific">Orrella daihaiensis</name>
    <dbReference type="NCBI Taxonomy" id="2782176"/>
    <lineage>
        <taxon>Bacteria</taxon>
        <taxon>Pseudomonadati</taxon>
        <taxon>Pseudomonadota</taxon>
        <taxon>Betaproteobacteria</taxon>
        <taxon>Burkholderiales</taxon>
        <taxon>Alcaligenaceae</taxon>
        <taxon>Orrella</taxon>
    </lineage>
</organism>
<evidence type="ECO:0000256" key="5">
    <source>
        <dbReference type="ARBA" id="ARBA00022827"/>
    </source>
</evidence>
<dbReference type="InterPro" id="IPR002938">
    <property type="entry name" value="FAD-bd"/>
</dbReference>
<evidence type="ECO:0000313" key="9">
    <source>
        <dbReference type="EMBL" id="UOD51335.1"/>
    </source>
</evidence>
<evidence type="ECO:0000256" key="2">
    <source>
        <dbReference type="ARBA" id="ARBA00004749"/>
    </source>
</evidence>
<dbReference type="EMBL" id="CP063982">
    <property type="protein sequence ID" value="UOD51335.1"/>
    <property type="molecule type" value="Genomic_DNA"/>
</dbReference>
<name>A0ABY4APM0_9BURK</name>
<keyword evidence="10" id="KW-1185">Reference proteome</keyword>
<dbReference type="PANTHER" id="PTHR43876:SF8">
    <property type="entry name" value="2-OCTAPRENYL-6-METHOXYPHENOL HYDROXYLASE"/>
    <property type="match status" value="1"/>
</dbReference>
<evidence type="ECO:0000256" key="1">
    <source>
        <dbReference type="ARBA" id="ARBA00001974"/>
    </source>
</evidence>
<evidence type="ECO:0000256" key="6">
    <source>
        <dbReference type="ARBA" id="ARBA00023002"/>
    </source>
</evidence>
<dbReference type="RefSeq" id="WP_243479799.1">
    <property type="nucleotide sequence ID" value="NZ_CP063982.1"/>
</dbReference>
<dbReference type="PANTHER" id="PTHR43876">
    <property type="entry name" value="UBIQUINONE BIOSYNTHESIS MONOOXYGENASE COQ6, MITOCHONDRIAL"/>
    <property type="match status" value="1"/>
</dbReference>
<keyword evidence="5" id="KW-0274">FAD</keyword>
<dbReference type="Gene3D" id="3.50.50.60">
    <property type="entry name" value="FAD/NAD(P)-binding domain"/>
    <property type="match status" value="2"/>
</dbReference>
<gene>
    <name evidence="9" type="ORF">DHf2319_05720</name>
</gene>
<evidence type="ECO:0000256" key="3">
    <source>
        <dbReference type="ARBA" id="ARBA00005349"/>
    </source>
</evidence>
<keyword evidence="7 9" id="KW-0503">Monooxygenase</keyword>
<dbReference type="Gene3D" id="3.30.9.10">
    <property type="entry name" value="D-Amino Acid Oxidase, subunit A, domain 2"/>
    <property type="match status" value="1"/>
</dbReference>
<dbReference type="NCBIfam" id="TIGR01988">
    <property type="entry name" value="Ubi-OHases"/>
    <property type="match status" value="1"/>
</dbReference>
<dbReference type="GO" id="GO:0004497">
    <property type="term" value="F:monooxygenase activity"/>
    <property type="evidence" value="ECO:0007669"/>
    <property type="project" value="UniProtKB-KW"/>
</dbReference>
<reference evidence="9 10" key="1">
    <citation type="submission" date="2020-11" db="EMBL/GenBank/DDBJ databases">
        <title>Algicoccus daihaiensis sp.nov., isolated from Daihai Lake in Inner Mongolia.</title>
        <authorList>
            <person name="Kai J."/>
        </authorList>
    </citation>
    <scope>NUCLEOTIDE SEQUENCE [LARGE SCALE GENOMIC DNA]</scope>
    <source>
        <strain evidence="10">f23</strain>
    </source>
</reference>
<dbReference type="InterPro" id="IPR010971">
    <property type="entry name" value="UbiH/COQ6"/>
</dbReference>
<evidence type="ECO:0000313" key="10">
    <source>
        <dbReference type="Proteomes" id="UP000831607"/>
    </source>
</evidence>
<dbReference type="Pfam" id="PF01494">
    <property type="entry name" value="FAD_binding_3"/>
    <property type="match status" value="1"/>
</dbReference>
<evidence type="ECO:0000259" key="8">
    <source>
        <dbReference type="Pfam" id="PF01494"/>
    </source>
</evidence>
<accession>A0ABY4APM0</accession>
<keyword evidence="6" id="KW-0560">Oxidoreductase</keyword>
<protein>
    <submittedName>
        <fullName evidence="9">FAD-dependent monooxygenase</fullName>
    </submittedName>
</protein>
<dbReference type="SUPFAM" id="SSF51905">
    <property type="entry name" value="FAD/NAD(P)-binding domain"/>
    <property type="match status" value="1"/>
</dbReference>